<sequence length="1043" mass="116452">MTSVSISSHIATLFALVFCLLGVTQFGITYGEAVDVTNNCFKAPEREIEYSESSISDNCENVLICIGDMSKTYSEVTVSADISNYQTSLCIFLTRFKFGVKQTVNIKMLANITESTVVYDDCIIDTFAPSIKYAPGFYARRHTVVVNNTVIRKSLSSDGFSGLADAKLEKLRIGASNNVSFDDIRFNSNSAPLEWFSIETSASEFASNMQLPLTKRLGLGFNSMTSLQDGAISNQPEVMYLYLDNNNLTTLTNNVFKDSNKETKLDVIYLNENQISNIENDAFKGLGDLLILDISMNKLRVLEDGRFRDLHRLRELQLQYNKISELKPGAFSGLQSLKKLKLHFNELPVIKNETFKSLGGLTHLDLSHNKLTAIQVRAFSGLNKLEELDLRNNSLTRLQNRVFSDLINVGTVYLFDNKIKTVEVDAFFGLGKVHSLNLRNNTIENLEDGTFKPLKNLMTLFLSFNKLTKIGSGVLNGPQMLSELHLNSNNFKELKNKTFENVATLEYLDLNDNSISQIESQVFFGLLGMVQLNFNNKLKEMTPETLEQLIKALVHPVSIMTMSLSDNKIKALPDQTFKSLTMLGTLNLTHNDLETISPNAFGAPGKIIKLMLSGNKFKSVMSNTFKDFTGLTDLYLDLNKIEFCQTDAFKGANRLNTLYLDNNVIKEINNSDIWTGLGSLKTLRLNNNQINALQDKTFIKLKSVEKLRLDFNRIATISTLAFEGLNKLANLSLSNNKIESIDGEVFRQITGLKHLDLSHNLIKNVGEQTFTPLGSIQALLLLDNRIESFQPNALAHMSALDKVHLENNSLASVPQLTLTENRQIKLYLTGNGITSLPLNTNKQFVYIEYEKEEASCSCGQLNKLFNTYESHFFPVKCLNTGMTLQWYDFPWENQLCFAPKINYIEAKLDGSDERLLCVAGGSPKPNITWYDTYPVQDSLPIMGDGDAPINPIPVDSSLPEARYTCTASNDYGSVNLTFTLRGQPGMVSPGNNSVVIGLAVGLAVALFLLIILIIVLLCLRQSKVGGWSIWNKQAPDQVNFSRS</sequence>
<organism evidence="10 11">
    <name type="scientific">Owenia fusiformis</name>
    <name type="common">Polychaete worm</name>
    <dbReference type="NCBI Taxonomy" id="6347"/>
    <lineage>
        <taxon>Eukaryota</taxon>
        <taxon>Metazoa</taxon>
        <taxon>Spiralia</taxon>
        <taxon>Lophotrochozoa</taxon>
        <taxon>Annelida</taxon>
        <taxon>Polychaeta</taxon>
        <taxon>Sedentaria</taxon>
        <taxon>Canalipalpata</taxon>
        <taxon>Sabellida</taxon>
        <taxon>Oweniida</taxon>
        <taxon>Oweniidae</taxon>
        <taxon>Owenia</taxon>
    </lineage>
</organism>
<proteinExistence type="predicted"/>
<keyword evidence="11" id="KW-1185">Reference proteome</keyword>
<evidence type="ECO:0000313" key="11">
    <source>
        <dbReference type="Proteomes" id="UP000749559"/>
    </source>
</evidence>
<keyword evidence="8" id="KW-0472">Membrane</keyword>
<dbReference type="SUPFAM" id="SSF48726">
    <property type="entry name" value="Immunoglobulin"/>
    <property type="match status" value="1"/>
</dbReference>
<dbReference type="EMBL" id="CAIIXF020000004">
    <property type="protein sequence ID" value="CAH1781886.1"/>
    <property type="molecule type" value="Genomic_DNA"/>
</dbReference>
<dbReference type="GO" id="GO:0005886">
    <property type="term" value="C:plasma membrane"/>
    <property type="evidence" value="ECO:0007669"/>
    <property type="project" value="UniProtKB-SubCell"/>
</dbReference>
<dbReference type="Gene3D" id="3.80.10.10">
    <property type="entry name" value="Ribonuclease Inhibitor"/>
    <property type="match status" value="5"/>
</dbReference>
<evidence type="ECO:0000256" key="2">
    <source>
        <dbReference type="ARBA" id="ARBA00022475"/>
    </source>
</evidence>
<dbReference type="SUPFAM" id="SSF52058">
    <property type="entry name" value="L domain-like"/>
    <property type="match status" value="2"/>
</dbReference>
<dbReference type="InterPro" id="IPR007110">
    <property type="entry name" value="Ig-like_dom"/>
</dbReference>
<dbReference type="InterPro" id="IPR003591">
    <property type="entry name" value="Leu-rich_rpt_typical-subtyp"/>
</dbReference>
<name>A0A8J1V030_OWEFU</name>
<dbReference type="FunFam" id="3.80.10.10:FF:001164">
    <property type="entry name" value="GH01279p"/>
    <property type="match status" value="1"/>
</dbReference>
<reference evidence="10" key="1">
    <citation type="submission" date="2022-03" db="EMBL/GenBank/DDBJ databases">
        <authorList>
            <person name="Martin C."/>
        </authorList>
    </citation>
    <scope>NUCLEOTIDE SEQUENCE</scope>
</reference>
<comment type="subcellular location">
    <subcellularLocation>
        <location evidence="1">Cell membrane</location>
    </subcellularLocation>
</comment>
<keyword evidence="2" id="KW-1003">Cell membrane</keyword>
<keyword evidence="7" id="KW-1133">Transmembrane helix</keyword>
<dbReference type="PRINTS" id="PR00019">
    <property type="entry name" value="LEURICHRPT"/>
</dbReference>
<dbReference type="InterPro" id="IPR036179">
    <property type="entry name" value="Ig-like_dom_sf"/>
</dbReference>
<dbReference type="PANTHER" id="PTHR24366">
    <property type="entry name" value="IG(IMMUNOGLOBULIN) AND LRR(LEUCINE RICH REPEAT) DOMAINS"/>
    <property type="match status" value="1"/>
</dbReference>
<keyword evidence="6" id="KW-0677">Repeat</keyword>
<dbReference type="Gene3D" id="2.60.40.10">
    <property type="entry name" value="Immunoglobulins"/>
    <property type="match status" value="1"/>
</dbReference>
<dbReference type="FunFam" id="3.80.10.10:FF:001438">
    <property type="entry name" value="Uncharacterized protein"/>
    <property type="match status" value="2"/>
</dbReference>
<evidence type="ECO:0000256" key="3">
    <source>
        <dbReference type="ARBA" id="ARBA00022614"/>
    </source>
</evidence>
<keyword evidence="3" id="KW-0433">Leucine-rich repeat</keyword>
<evidence type="ECO:0000256" key="5">
    <source>
        <dbReference type="ARBA" id="ARBA00022729"/>
    </source>
</evidence>
<dbReference type="PROSITE" id="PS51450">
    <property type="entry name" value="LRR"/>
    <property type="match status" value="8"/>
</dbReference>
<dbReference type="InterPro" id="IPR001611">
    <property type="entry name" value="Leu-rich_rpt"/>
</dbReference>
<evidence type="ECO:0000256" key="8">
    <source>
        <dbReference type="ARBA" id="ARBA00023136"/>
    </source>
</evidence>
<evidence type="ECO:0000256" key="1">
    <source>
        <dbReference type="ARBA" id="ARBA00004236"/>
    </source>
</evidence>
<evidence type="ECO:0000256" key="4">
    <source>
        <dbReference type="ARBA" id="ARBA00022692"/>
    </source>
</evidence>
<dbReference type="Pfam" id="PF13855">
    <property type="entry name" value="LRR_8"/>
    <property type="match status" value="6"/>
</dbReference>
<evidence type="ECO:0000313" key="10">
    <source>
        <dbReference type="EMBL" id="CAH1781886.1"/>
    </source>
</evidence>
<dbReference type="SMART" id="SM00369">
    <property type="entry name" value="LRR_TYP"/>
    <property type="match status" value="23"/>
</dbReference>
<gene>
    <name evidence="10" type="ORF">OFUS_LOCUS8395</name>
</gene>
<dbReference type="InterPro" id="IPR013783">
    <property type="entry name" value="Ig-like_fold"/>
</dbReference>
<comment type="caution">
    <text evidence="10">The sequence shown here is derived from an EMBL/GenBank/DDBJ whole genome shotgun (WGS) entry which is preliminary data.</text>
</comment>
<dbReference type="PANTHER" id="PTHR24366:SF96">
    <property type="entry name" value="LEUCINE RICH REPEAT CONTAINING 53"/>
    <property type="match status" value="1"/>
</dbReference>
<dbReference type="InterPro" id="IPR032675">
    <property type="entry name" value="LRR_dom_sf"/>
</dbReference>
<evidence type="ECO:0000256" key="9">
    <source>
        <dbReference type="ARBA" id="ARBA00023157"/>
    </source>
</evidence>
<evidence type="ECO:0000256" key="7">
    <source>
        <dbReference type="ARBA" id="ARBA00022989"/>
    </source>
</evidence>
<accession>A0A8J1V030</accession>
<dbReference type="AlphaFoldDB" id="A0A8J1V030"/>
<keyword evidence="9" id="KW-1015">Disulfide bond</keyword>
<keyword evidence="5" id="KW-0732">Signal</keyword>
<dbReference type="PROSITE" id="PS50835">
    <property type="entry name" value="IG_LIKE"/>
    <property type="match status" value="1"/>
</dbReference>
<keyword evidence="4" id="KW-0812">Transmembrane</keyword>
<dbReference type="OrthoDB" id="6156376at2759"/>
<evidence type="ECO:0000256" key="6">
    <source>
        <dbReference type="ARBA" id="ARBA00022737"/>
    </source>
</evidence>
<protein>
    <submittedName>
        <fullName evidence="10">Uncharacterized protein</fullName>
    </submittedName>
</protein>
<dbReference type="Proteomes" id="UP000749559">
    <property type="component" value="Unassembled WGS sequence"/>
</dbReference>
<dbReference type="SMART" id="SM00365">
    <property type="entry name" value="LRR_SD22"/>
    <property type="match status" value="10"/>
</dbReference>